<dbReference type="AlphaFoldDB" id="A0A6G7GWJ7"/>
<evidence type="ECO:0000313" key="1">
    <source>
        <dbReference type="EMBL" id="QII13639.1"/>
    </source>
</evidence>
<reference evidence="1 2" key="1">
    <citation type="submission" date="2020-02" db="EMBL/GenBank/DDBJ databases">
        <title>Newly sequenced genome of strain CSTR1 showed variability in Candidatus Kuenenia stuttgartiensis genomes.</title>
        <authorList>
            <person name="Ding C."/>
            <person name="Adrian L."/>
        </authorList>
    </citation>
    <scope>NUCLEOTIDE SEQUENCE [LARGE SCALE GENOMIC DNA]</scope>
    <source>
        <strain evidence="1 2">CSTR1</strain>
    </source>
</reference>
<accession>A0A6G7GWJ7</accession>
<organism evidence="1 2">
    <name type="scientific">Kuenenia stuttgartiensis</name>
    <dbReference type="NCBI Taxonomy" id="174633"/>
    <lineage>
        <taxon>Bacteria</taxon>
        <taxon>Pseudomonadati</taxon>
        <taxon>Planctomycetota</taxon>
        <taxon>Candidatus Brocadiia</taxon>
        <taxon>Candidatus Brocadiales</taxon>
        <taxon>Candidatus Brocadiaceae</taxon>
        <taxon>Candidatus Kuenenia</taxon>
    </lineage>
</organism>
<gene>
    <name evidence="1" type="ORF">KsCSTR_42600</name>
</gene>
<dbReference type="Proteomes" id="UP000501926">
    <property type="component" value="Chromosome"/>
</dbReference>
<name>A0A6G7GWJ7_KUEST</name>
<protein>
    <submittedName>
        <fullName evidence="1">Uncharacterized protein</fullName>
    </submittedName>
</protein>
<proteinExistence type="predicted"/>
<sequence length="42" mass="4863">MYLAHVTRFPPTFRIKNLPHTSVKTLENAREIAFDAGPFFPM</sequence>
<dbReference type="EMBL" id="CP049055">
    <property type="protein sequence ID" value="QII13639.1"/>
    <property type="molecule type" value="Genomic_DNA"/>
</dbReference>
<evidence type="ECO:0000313" key="2">
    <source>
        <dbReference type="Proteomes" id="UP000501926"/>
    </source>
</evidence>